<keyword evidence="9" id="KW-1185">Reference proteome</keyword>
<keyword evidence="5" id="KW-0411">Iron-sulfur</keyword>
<evidence type="ECO:0000256" key="7">
    <source>
        <dbReference type="SAM" id="MobiDB-lite"/>
    </source>
</evidence>
<comment type="cofactor">
    <cofactor evidence="6">
        <name>[2Fe-2S] cluster</name>
        <dbReference type="ChEBI" id="CHEBI:190135"/>
    </cofactor>
</comment>
<evidence type="ECO:0008006" key="10">
    <source>
        <dbReference type="Google" id="ProtNLM"/>
    </source>
</evidence>
<comment type="similarity">
    <text evidence="1">Belongs to the complex I 24 kDa subunit family.</text>
</comment>
<sequence length="328" mass="34422">MSALPTASGQSPQPGSSRETFAAEVEARLRTESAEIISRYPQSRSALLPMLHLVQAEDGFVSPRGIALCADILGLTRAEVSAVATFYTQYKRHPNGEYTVGVCTNALCAVMGGDIIWDRLSEHLGVGHDETTPDGKITLEQVECNAACDYAPVIVVNWEFFDNQNPTSAVELVDTITAGRPVHPTRGADTVSTFKEISHVLAGFEDGRADEGVAAGEATLLGLRIARDNDWRAPRPAEEAPPQGPGEETTEPGVDVAGAEASGRQPVADELSSAERRPTGGADVSAEPASAERPGRAGTGAPEDGTTATGSSGDADDDEDPAAKEDQR</sequence>
<dbReference type="CDD" id="cd03064">
    <property type="entry name" value="TRX_Fd_NuoE"/>
    <property type="match status" value="1"/>
</dbReference>
<dbReference type="Gene3D" id="3.40.30.10">
    <property type="entry name" value="Glutaredoxin"/>
    <property type="match status" value="1"/>
</dbReference>
<evidence type="ECO:0000256" key="5">
    <source>
        <dbReference type="ARBA" id="ARBA00023014"/>
    </source>
</evidence>
<evidence type="ECO:0000256" key="1">
    <source>
        <dbReference type="ARBA" id="ARBA00010643"/>
    </source>
</evidence>
<evidence type="ECO:0000313" key="9">
    <source>
        <dbReference type="Proteomes" id="UP001500622"/>
    </source>
</evidence>
<reference evidence="9" key="1">
    <citation type="journal article" date="2019" name="Int. J. Syst. Evol. Microbiol.">
        <title>The Global Catalogue of Microorganisms (GCM) 10K type strain sequencing project: providing services to taxonomists for standard genome sequencing and annotation.</title>
        <authorList>
            <consortium name="The Broad Institute Genomics Platform"/>
            <consortium name="The Broad Institute Genome Sequencing Center for Infectious Disease"/>
            <person name="Wu L."/>
            <person name="Ma J."/>
        </authorList>
    </citation>
    <scope>NUCLEOTIDE SEQUENCE [LARGE SCALE GENOMIC DNA]</scope>
    <source>
        <strain evidence="9">JCM 17810</strain>
    </source>
</reference>
<evidence type="ECO:0000256" key="4">
    <source>
        <dbReference type="ARBA" id="ARBA00023004"/>
    </source>
</evidence>
<dbReference type="NCBIfam" id="NF005721">
    <property type="entry name" value="PRK07539.1-1"/>
    <property type="match status" value="1"/>
</dbReference>
<accession>A0ABP8KY91</accession>
<dbReference type="Gene3D" id="1.10.10.1590">
    <property type="entry name" value="NADH-quinone oxidoreductase subunit E"/>
    <property type="match status" value="1"/>
</dbReference>
<name>A0ABP8KY91_9MICO</name>
<protein>
    <recommendedName>
        <fullName evidence="10">NADH dehydrogenase subunit E</fullName>
    </recommendedName>
</protein>
<dbReference type="RefSeq" id="WP_345215136.1">
    <property type="nucleotide sequence ID" value="NZ_BAABGN010000002.1"/>
</dbReference>
<evidence type="ECO:0000256" key="2">
    <source>
        <dbReference type="ARBA" id="ARBA00022714"/>
    </source>
</evidence>
<dbReference type="EMBL" id="BAABGN010000002">
    <property type="protein sequence ID" value="GAA4418183.1"/>
    <property type="molecule type" value="Genomic_DNA"/>
</dbReference>
<proteinExistence type="inferred from homology"/>
<feature type="compositionally biased region" description="Low complexity" evidence="7">
    <location>
        <begin position="303"/>
        <end position="313"/>
    </location>
</feature>
<evidence type="ECO:0000256" key="3">
    <source>
        <dbReference type="ARBA" id="ARBA00022723"/>
    </source>
</evidence>
<dbReference type="SUPFAM" id="SSF52833">
    <property type="entry name" value="Thioredoxin-like"/>
    <property type="match status" value="1"/>
</dbReference>
<dbReference type="InterPro" id="IPR036249">
    <property type="entry name" value="Thioredoxin-like_sf"/>
</dbReference>
<feature type="region of interest" description="Disordered" evidence="7">
    <location>
        <begin position="231"/>
        <end position="328"/>
    </location>
</feature>
<dbReference type="Pfam" id="PF01257">
    <property type="entry name" value="2Fe-2S_thioredx"/>
    <property type="match status" value="1"/>
</dbReference>
<keyword evidence="4" id="KW-0408">Iron</keyword>
<dbReference type="InterPro" id="IPR002023">
    <property type="entry name" value="NuoE-like"/>
</dbReference>
<keyword evidence="2" id="KW-0001">2Fe-2S</keyword>
<keyword evidence="3" id="KW-0479">Metal-binding</keyword>
<dbReference type="InterPro" id="IPR041921">
    <property type="entry name" value="NuoE_N"/>
</dbReference>
<evidence type="ECO:0000256" key="6">
    <source>
        <dbReference type="ARBA" id="ARBA00034078"/>
    </source>
</evidence>
<dbReference type="PANTHER" id="PTHR10371:SF3">
    <property type="entry name" value="NADH DEHYDROGENASE [UBIQUINONE] FLAVOPROTEIN 2, MITOCHONDRIAL"/>
    <property type="match status" value="1"/>
</dbReference>
<dbReference type="PANTHER" id="PTHR10371">
    <property type="entry name" value="NADH DEHYDROGENASE UBIQUINONE FLAVOPROTEIN 2, MITOCHONDRIAL"/>
    <property type="match status" value="1"/>
</dbReference>
<gene>
    <name evidence="8" type="ORF">GCM10023169_07470</name>
</gene>
<dbReference type="NCBIfam" id="TIGR01958">
    <property type="entry name" value="nuoE_fam"/>
    <property type="match status" value="1"/>
</dbReference>
<comment type="caution">
    <text evidence="8">The sequence shown here is derived from an EMBL/GenBank/DDBJ whole genome shotgun (WGS) entry which is preliminary data.</text>
</comment>
<dbReference type="Proteomes" id="UP001500622">
    <property type="component" value="Unassembled WGS sequence"/>
</dbReference>
<dbReference type="InterPro" id="IPR042128">
    <property type="entry name" value="NuoE_dom"/>
</dbReference>
<organism evidence="8 9">
    <name type="scientific">Georgenia halophila</name>
    <dbReference type="NCBI Taxonomy" id="620889"/>
    <lineage>
        <taxon>Bacteria</taxon>
        <taxon>Bacillati</taxon>
        <taxon>Actinomycetota</taxon>
        <taxon>Actinomycetes</taxon>
        <taxon>Micrococcales</taxon>
        <taxon>Bogoriellaceae</taxon>
        <taxon>Georgenia</taxon>
    </lineage>
</organism>
<evidence type="ECO:0000313" key="8">
    <source>
        <dbReference type="EMBL" id="GAA4418183.1"/>
    </source>
</evidence>